<dbReference type="KEGG" id="ado:A6F68_02912"/>
<dbReference type="SUPFAM" id="SSF55874">
    <property type="entry name" value="ATPase domain of HSP90 chaperone/DNA topoisomerase II/histidine kinase"/>
    <property type="match status" value="1"/>
</dbReference>
<dbReference type="STRING" id="692370.A6F68_02912"/>
<dbReference type="InterPro" id="IPR036890">
    <property type="entry name" value="HATPase_C_sf"/>
</dbReference>
<dbReference type="RefSeq" id="WP_067681647.1">
    <property type="nucleotide sequence ID" value="NZ_CP016591.1"/>
</dbReference>
<name>A0A1B2AH14_9SPHN</name>
<sequence length="139" mass="14652">MGTGKRFSSELTPGAQPQSLILSALAFSAEFAQATGLPEDDRDRLAIVIEELVSNVARHGSKQGRVAIALTLSLQTDGVQIELEDDGIAFDPTADRGFAGPDPESGGGTGLALVRAWSREFAYAREGGRNRLRLVLAAA</sequence>
<keyword evidence="4" id="KW-1185">Reference proteome</keyword>
<dbReference type="EMBL" id="CP016591">
    <property type="protein sequence ID" value="ANY21398.1"/>
    <property type="molecule type" value="Genomic_DNA"/>
</dbReference>
<reference evidence="3 4" key="1">
    <citation type="submission" date="2016-07" db="EMBL/GenBank/DDBJ databases">
        <title>Complete genome sequence of Altererythrobacter dongtanensis KCTC 22672, a type strain with esterase isolated from tidal flat.</title>
        <authorList>
            <person name="Cheng H."/>
            <person name="Wu Y.-H."/>
            <person name="Zhou P."/>
            <person name="Huo Y.-Y."/>
            <person name="Wang C.-S."/>
            <person name="Xu X.-W."/>
        </authorList>
    </citation>
    <scope>NUCLEOTIDE SEQUENCE [LARGE SCALE GENOMIC DNA]</scope>
    <source>
        <strain evidence="3 4">KCTC 22672</strain>
    </source>
</reference>
<feature type="domain" description="Histidine kinase/HSP90-like ATPase" evidence="2">
    <location>
        <begin position="24"/>
        <end position="135"/>
    </location>
</feature>
<evidence type="ECO:0000313" key="3">
    <source>
        <dbReference type="EMBL" id="ANY21398.1"/>
    </source>
</evidence>
<accession>A0A1B2AH14</accession>
<dbReference type="CDD" id="cd16936">
    <property type="entry name" value="HATPase_RsbW-like"/>
    <property type="match status" value="1"/>
</dbReference>
<dbReference type="PANTHER" id="PTHR35526:SF3">
    <property type="entry name" value="ANTI-SIGMA-F FACTOR RSBW"/>
    <property type="match status" value="1"/>
</dbReference>
<dbReference type="Pfam" id="PF13581">
    <property type="entry name" value="HATPase_c_2"/>
    <property type="match status" value="1"/>
</dbReference>
<evidence type="ECO:0000313" key="4">
    <source>
        <dbReference type="Proteomes" id="UP000092932"/>
    </source>
</evidence>
<evidence type="ECO:0000259" key="2">
    <source>
        <dbReference type="Pfam" id="PF13581"/>
    </source>
</evidence>
<dbReference type="Proteomes" id="UP000092932">
    <property type="component" value="Chromosome"/>
</dbReference>
<gene>
    <name evidence="3" type="ORF">A6F68_02912</name>
</gene>
<dbReference type="GO" id="GO:0004674">
    <property type="term" value="F:protein serine/threonine kinase activity"/>
    <property type="evidence" value="ECO:0007669"/>
    <property type="project" value="UniProtKB-KW"/>
</dbReference>
<keyword evidence="1" id="KW-0723">Serine/threonine-protein kinase</keyword>
<dbReference type="InterPro" id="IPR003594">
    <property type="entry name" value="HATPase_dom"/>
</dbReference>
<dbReference type="InterPro" id="IPR050267">
    <property type="entry name" value="Anti-sigma-factor_SerPK"/>
</dbReference>
<organism evidence="3 4">
    <name type="scientific">Tsuneonella dongtanensis</name>
    <dbReference type="NCBI Taxonomy" id="692370"/>
    <lineage>
        <taxon>Bacteria</taxon>
        <taxon>Pseudomonadati</taxon>
        <taxon>Pseudomonadota</taxon>
        <taxon>Alphaproteobacteria</taxon>
        <taxon>Sphingomonadales</taxon>
        <taxon>Erythrobacteraceae</taxon>
        <taxon>Tsuneonella</taxon>
    </lineage>
</organism>
<dbReference type="PANTHER" id="PTHR35526">
    <property type="entry name" value="ANTI-SIGMA-F FACTOR RSBW-RELATED"/>
    <property type="match status" value="1"/>
</dbReference>
<keyword evidence="3" id="KW-0808">Transferase</keyword>
<keyword evidence="3" id="KW-0418">Kinase</keyword>
<dbReference type="AlphaFoldDB" id="A0A1B2AH14"/>
<proteinExistence type="predicted"/>
<protein>
    <submittedName>
        <fullName evidence="3">Histidine kinase-, DNA gyrase B-, and HSP90-like ATPase</fullName>
    </submittedName>
</protein>
<dbReference type="Gene3D" id="3.30.565.10">
    <property type="entry name" value="Histidine kinase-like ATPase, C-terminal domain"/>
    <property type="match status" value="1"/>
</dbReference>
<evidence type="ECO:0000256" key="1">
    <source>
        <dbReference type="ARBA" id="ARBA00022527"/>
    </source>
</evidence>